<comment type="caution">
    <text evidence="13">The sequence shown here is derived from an EMBL/GenBank/DDBJ whole genome shotgun (WGS) entry which is preliminary data.</text>
</comment>
<dbReference type="EMBL" id="VXBU01001108">
    <property type="protein sequence ID" value="NXN77684.1"/>
    <property type="molecule type" value="Genomic_DNA"/>
</dbReference>
<dbReference type="SMART" id="SM00355">
    <property type="entry name" value="ZnF_C2H2"/>
    <property type="match status" value="2"/>
</dbReference>
<keyword evidence="6" id="KW-0862">Zinc</keyword>
<dbReference type="GO" id="GO:0008270">
    <property type="term" value="F:zinc ion binding"/>
    <property type="evidence" value="ECO:0007669"/>
    <property type="project" value="UniProtKB-KW"/>
</dbReference>
<dbReference type="SUPFAM" id="SSF57667">
    <property type="entry name" value="beta-beta-alpha zinc fingers"/>
    <property type="match status" value="2"/>
</dbReference>
<dbReference type="InterPro" id="IPR013087">
    <property type="entry name" value="Znf_C2H2_type"/>
</dbReference>
<evidence type="ECO:0000313" key="13">
    <source>
        <dbReference type="EMBL" id="NXN77684.1"/>
    </source>
</evidence>
<dbReference type="PANTHER" id="PTHR23226">
    <property type="entry name" value="ZINC FINGER AND SCAN DOMAIN-CONTAINING"/>
    <property type="match status" value="1"/>
</dbReference>
<evidence type="ECO:0000256" key="4">
    <source>
        <dbReference type="ARBA" id="ARBA00022737"/>
    </source>
</evidence>
<comment type="similarity">
    <text evidence="2">Belongs to the krueppel C2H2-type zinc-finger protein family.</text>
</comment>
<feature type="non-terminal residue" evidence="13">
    <location>
        <position position="1"/>
    </location>
</feature>
<proteinExistence type="inferred from homology"/>
<evidence type="ECO:0000256" key="9">
    <source>
        <dbReference type="ARBA" id="ARBA00023242"/>
    </source>
</evidence>
<evidence type="ECO:0000256" key="3">
    <source>
        <dbReference type="ARBA" id="ARBA00022723"/>
    </source>
</evidence>
<dbReference type="OrthoDB" id="6077919at2759"/>
<dbReference type="PANTHER" id="PTHR23226:SF416">
    <property type="entry name" value="FI01424P"/>
    <property type="match status" value="1"/>
</dbReference>
<sequence length="77" mass="9024">HTGKRPYECGQCGKSISQSSHLTRHQRSHIRERPYEQNLYECDKCSKCFLLSSTLLRHQRIHTDKRPFCCPNCGKGF</sequence>
<evidence type="ECO:0000256" key="11">
    <source>
        <dbReference type="SAM" id="MobiDB-lite"/>
    </source>
</evidence>
<dbReference type="GO" id="GO:0000981">
    <property type="term" value="F:DNA-binding transcription factor activity, RNA polymerase II-specific"/>
    <property type="evidence" value="ECO:0007669"/>
    <property type="project" value="TreeGrafter"/>
</dbReference>
<reference evidence="13 14" key="1">
    <citation type="submission" date="2019-09" db="EMBL/GenBank/DDBJ databases">
        <title>Bird 10,000 Genomes (B10K) Project - Family phase.</title>
        <authorList>
            <person name="Zhang G."/>
        </authorList>
    </citation>
    <scope>NUCLEOTIDE SEQUENCE [LARGE SCALE GENOMIC DNA]</scope>
    <source>
        <strain evidence="13">B10K-DU-002-23</strain>
        <tissue evidence="13">Muscle</tissue>
    </source>
</reference>
<dbReference type="GO" id="GO:0005634">
    <property type="term" value="C:nucleus"/>
    <property type="evidence" value="ECO:0007669"/>
    <property type="project" value="UniProtKB-SubCell"/>
</dbReference>
<evidence type="ECO:0000256" key="7">
    <source>
        <dbReference type="ARBA" id="ARBA00023015"/>
    </source>
</evidence>
<evidence type="ECO:0000259" key="12">
    <source>
        <dbReference type="PROSITE" id="PS50157"/>
    </source>
</evidence>
<keyword evidence="5 10" id="KW-0863">Zinc-finger</keyword>
<evidence type="ECO:0000313" key="14">
    <source>
        <dbReference type="Proteomes" id="UP000532545"/>
    </source>
</evidence>
<evidence type="ECO:0000256" key="8">
    <source>
        <dbReference type="ARBA" id="ARBA00023163"/>
    </source>
</evidence>
<dbReference type="FunFam" id="3.30.160.60:FF:000383">
    <property type="entry name" value="Uncharacterized protein"/>
    <property type="match status" value="1"/>
</dbReference>
<evidence type="ECO:0000256" key="1">
    <source>
        <dbReference type="ARBA" id="ARBA00004123"/>
    </source>
</evidence>
<evidence type="ECO:0000256" key="2">
    <source>
        <dbReference type="ARBA" id="ARBA00006991"/>
    </source>
</evidence>
<keyword evidence="14" id="KW-1185">Reference proteome</keyword>
<dbReference type="Proteomes" id="UP000532545">
    <property type="component" value="Unassembled WGS sequence"/>
</dbReference>
<keyword evidence="4" id="KW-0677">Repeat</keyword>
<feature type="domain" description="C2H2-type" evidence="12">
    <location>
        <begin position="40"/>
        <end position="67"/>
    </location>
</feature>
<keyword evidence="7" id="KW-0805">Transcription regulation</keyword>
<name>A0A7L1LRK0_BOMGA</name>
<comment type="subcellular location">
    <subcellularLocation>
        <location evidence="1">Nucleus</location>
    </subcellularLocation>
</comment>
<dbReference type="InterPro" id="IPR036236">
    <property type="entry name" value="Znf_C2H2_sf"/>
</dbReference>
<dbReference type="PROSITE" id="PS00028">
    <property type="entry name" value="ZINC_FINGER_C2H2_1"/>
    <property type="match status" value="2"/>
</dbReference>
<accession>A0A7L1LRK0</accession>
<dbReference type="PROSITE" id="PS50157">
    <property type="entry name" value="ZINC_FINGER_C2H2_2"/>
    <property type="match status" value="2"/>
</dbReference>
<keyword evidence="9" id="KW-0539">Nucleus</keyword>
<dbReference type="GO" id="GO:0000978">
    <property type="term" value="F:RNA polymerase II cis-regulatory region sequence-specific DNA binding"/>
    <property type="evidence" value="ECO:0007669"/>
    <property type="project" value="TreeGrafter"/>
</dbReference>
<dbReference type="Pfam" id="PF00096">
    <property type="entry name" value="zf-C2H2"/>
    <property type="match status" value="2"/>
</dbReference>
<evidence type="ECO:0000256" key="10">
    <source>
        <dbReference type="PROSITE-ProRule" id="PRU00042"/>
    </source>
</evidence>
<keyword evidence="3" id="KW-0479">Metal-binding</keyword>
<organism evidence="13 14">
    <name type="scientific">Bombycilla garrulus</name>
    <name type="common">Bohemian waxwing</name>
    <name type="synonym">Lanius garrulus</name>
    <dbReference type="NCBI Taxonomy" id="125297"/>
    <lineage>
        <taxon>Eukaryota</taxon>
        <taxon>Metazoa</taxon>
        <taxon>Chordata</taxon>
        <taxon>Craniata</taxon>
        <taxon>Vertebrata</taxon>
        <taxon>Euteleostomi</taxon>
        <taxon>Archelosauria</taxon>
        <taxon>Archosauria</taxon>
        <taxon>Dinosauria</taxon>
        <taxon>Saurischia</taxon>
        <taxon>Theropoda</taxon>
        <taxon>Coelurosauria</taxon>
        <taxon>Aves</taxon>
        <taxon>Neognathae</taxon>
        <taxon>Neoaves</taxon>
        <taxon>Telluraves</taxon>
        <taxon>Australaves</taxon>
        <taxon>Passeriformes</taxon>
        <taxon>Bombycillidae</taxon>
        <taxon>Bombycilla</taxon>
    </lineage>
</organism>
<feature type="domain" description="C2H2-type" evidence="12">
    <location>
        <begin position="7"/>
        <end position="34"/>
    </location>
</feature>
<protein>
    <submittedName>
        <fullName evidence="13">ZN629 protein</fullName>
    </submittedName>
</protein>
<keyword evidence="8" id="KW-0804">Transcription</keyword>
<evidence type="ECO:0000256" key="5">
    <source>
        <dbReference type="ARBA" id="ARBA00022771"/>
    </source>
</evidence>
<gene>
    <name evidence="13" type="primary">Znf629_0</name>
    <name evidence="13" type="ORF">BOMGAR_R02921</name>
</gene>
<dbReference type="FunFam" id="3.30.160.60:FF:000200">
    <property type="entry name" value="zinc finger protein 510 isoform X2"/>
    <property type="match status" value="1"/>
</dbReference>
<feature type="non-terminal residue" evidence="13">
    <location>
        <position position="77"/>
    </location>
</feature>
<feature type="region of interest" description="Disordered" evidence="11">
    <location>
        <begin position="1"/>
        <end position="28"/>
    </location>
</feature>
<dbReference type="AlphaFoldDB" id="A0A7L1LRK0"/>
<dbReference type="Gene3D" id="3.30.160.60">
    <property type="entry name" value="Classic Zinc Finger"/>
    <property type="match status" value="3"/>
</dbReference>
<evidence type="ECO:0000256" key="6">
    <source>
        <dbReference type="ARBA" id="ARBA00022833"/>
    </source>
</evidence>